<comment type="caution">
    <text evidence="2">The sequence shown here is derived from an EMBL/GenBank/DDBJ whole genome shotgun (WGS) entry which is preliminary data.</text>
</comment>
<sequence length="116" mass="12486">MMDRIAPLLESPDGESRAVIARVGDAFPLDPSESIFAASTDPPSRVRPWGLRFAVTPEPRPEVVEAVDRYVYDAVLQQGVDRFTGAPSLGKRSSGTKETTGDPDGSRPTPEETTAD</sequence>
<dbReference type="NCBIfam" id="TIGR04186">
    <property type="entry name" value="GRASP_targ"/>
    <property type="match status" value="1"/>
</dbReference>
<dbReference type="Pfam" id="PF14408">
    <property type="entry name" value="Actino_peptide"/>
    <property type="match status" value="1"/>
</dbReference>
<dbReference type="EMBL" id="WWHY01000001">
    <property type="protein sequence ID" value="MYR31436.1"/>
    <property type="molecule type" value="Genomic_DNA"/>
</dbReference>
<gene>
    <name evidence="2" type="primary">tgmA</name>
    <name evidence="2" type="ORF">GTW20_03940</name>
</gene>
<feature type="region of interest" description="Disordered" evidence="1">
    <location>
        <begin position="82"/>
        <end position="116"/>
    </location>
</feature>
<accession>A0A7K2INJ9</accession>
<evidence type="ECO:0000313" key="2">
    <source>
        <dbReference type="EMBL" id="MYR31436.1"/>
    </source>
</evidence>
<dbReference type="InterPro" id="IPR025843">
    <property type="entry name" value="Actino_peptide"/>
</dbReference>
<dbReference type="Proteomes" id="UP000467124">
    <property type="component" value="Unassembled WGS sequence"/>
</dbReference>
<name>A0A7K2INJ9_9ACTN</name>
<evidence type="ECO:0000313" key="3">
    <source>
        <dbReference type="Proteomes" id="UP000467124"/>
    </source>
</evidence>
<evidence type="ECO:0000256" key="1">
    <source>
        <dbReference type="SAM" id="MobiDB-lite"/>
    </source>
</evidence>
<proteinExistence type="predicted"/>
<organism evidence="2 3">
    <name type="scientific">Nocardiopsis alba</name>
    <dbReference type="NCBI Taxonomy" id="53437"/>
    <lineage>
        <taxon>Bacteria</taxon>
        <taxon>Bacillati</taxon>
        <taxon>Actinomycetota</taxon>
        <taxon>Actinomycetes</taxon>
        <taxon>Streptosporangiales</taxon>
        <taxon>Nocardiopsidaceae</taxon>
        <taxon>Nocardiopsis</taxon>
    </lineage>
</organism>
<dbReference type="InterPro" id="IPR026496">
    <property type="entry name" value="GRASP_targ"/>
</dbReference>
<reference evidence="2 3" key="1">
    <citation type="journal article" date="2019" name="Nat. Commun.">
        <title>The antimicrobial potential of Streptomyces from insect microbiomes.</title>
        <authorList>
            <person name="Chevrette M.G."/>
            <person name="Carlson C.M."/>
            <person name="Ortega H.E."/>
            <person name="Thomas C."/>
            <person name="Ananiev G.E."/>
            <person name="Barns K.J."/>
            <person name="Book A.J."/>
            <person name="Cagnazzo J."/>
            <person name="Carlos C."/>
            <person name="Flanigan W."/>
            <person name="Grubbs K.J."/>
            <person name="Horn H.A."/>
            <person name="Hoffmann F.M."/>
            <person name="Klassen J.L."/>
            <person name="Knack J.J."/>
            <person name="Lewin G.R."/>
            <person name="McDonald B.R."/>
            <person name="Muller L."/>
            <person name="Melo W.G.P."/>
            <person name="Pinto-Tomas A.A."/>
            <person name="Schmitz A."/>
            <person name="Wendt-Pienkowski E."/>
            <person name="Wildman S."/>
            <person name="Zhao M."/>
            <person name="Zhang F."/>
            <person name="Bugni T.S."/>
            <person name="Andes D.R."/>
            <person name="Pupo M.T."/>
            <person name="Currie C.R."/>
        </authorList>
    </citation>
    <scope>NUCLEOTIDE SEQUENCE [LARGE SCALE GENOMIC DNA]</scope>
    <source>
        <strain evidence="2 3">SID5840</strain>
    </source>
</reference>
<dbReference type="RefSeq" id="WP_161110275.1">
    <property type="nucleotide sequence ID" value="NZ_WWHY01000001.1"/>
</dbReference>
<protein>
    <submittedName>
        <fullName evidence="2">Putative ATP-grasp-modified RiPP</fullName>
    </submittedName>
</protein>
<dbReference type="AlphaFoldDB" id="A0A7K2INJ9"/>